<reference evidence="1" key="1">
    <citation type="journal article" date="2016" name="Front. Microbiol.">
        <title>Genome Sequence of the Piezophilic, Mesophilic Sulfate-Reducing Bacterium Desulfovibrio indicus J2T.</title>
        <authorList>
            <person name="Cao J."/>
            <person name="Maignien L."/>
            <person name="Shao Z."/>
            <person name="Alain K."/>
            <person name="Jebbar M."/>
        </authorList>
    </citation>
    <scope>NUCLEOTIDE SEQUENCE</scope>
    <source>
        <strain evidence="1">JCM 32048</strain>
    </source>
</reference>
<evidence type="ECO:0000313" key="1">
    <source>
        <dbReference type="EMBL" id="GJD65130.1"/>
    </source>
</evidence>
<gene>
    <name evidence="1" type="ORF">MPEAHAMD_5317</name>
</gene>
<dbReference type="AlphaFoldDB" id="A0AA37HH92"/>
<name>A0AA37HH92_9HYPH</name>
<evidence type="ECO:0000313" key="2">
    <source>
        <dbReference type="Proteomes" id="UP001055286"/>
    </source>
</evidence>
<dbReference type="RefSeq" id="WP_099905155.1">
    <property type="nucleotide sequence ID" value="NZ_BPQJ01000035.1"/>
</dbReference>
<accession>A0AA37HH92</accession>
<proteinExistence type="predicted"/>
<organism evidence="1 2">
    <name type="scientific">Methylobacterium frigidaeris</name>
    <dbReference type="NCBI Taxonomy" id="2038277"/>
    <lineage>
        <taxon>Bacteria</taxon>
        <taxon>Pseudomonadati</taxon>
        <taxon>Pseudomonadota</taxon>
        <taxon>Alphaproteobacteria</taxon>
        <taxon>Hyphomicrobiales</taxon>
        <taxon>Methylobacteriaceae</taxon>
        <taxon>Methylobacterium</taxon>
    </lineage>
</organism>
<sequence length="64" mass="7089">MKFLTLDEARKALVLALAIARKAEATQDIVLDPIDAELIILGLFLIVRTSEHAPHFPEVFFGAE</sequence>
<dbReference type="Proteomes" id="UP001055286">
    <property type="component" value="Unassembled WGS sequence"/>
</dbReference>
<keyword evidence="2" id="KW-1185">Reference proteome</keyword>
<dbReference type="EMBL" id="BPQJ01000035">
    <property type="protein sequence ID" value="GJD65130.1"/>
    <property type="molecule type" value="Genomic_DNA"/>
</dbReference>
<protein>
    <submittedName>
        <fullName evidence="1">Uncharacterized protein</fullName>
    </submittedName>
</protein>
<comment type="caution">
    <text evidence="1">The sequence shown here is derived from an EMBL/GenBank/DDBJ whole genome shotgun (WGS) entry which is preliminary data.</text>
</comment>
<reference evidence="1" key="2">
    <citation type="submission" date="2021-08" db="EMBL/GenBank/DDBJ databases">
        <authorList>
            <person name="Tani A."/>
            <person name="Ola A."/>
            <person name="Ogura Y."/>
            <person name="Katsura K."/>
            <person name="Hayashi T."/>
        </authorList>
    </citation>
    <scope>NUCLEOTIDE SEQUENCE</scope>
    <source>
        <strain evidence="1">JCM 32048</strain>
    </source>
</reference>